<dbReference type="AlphaFoldDB" id="A0A370KHV5"/>
<dbReference type="InterPro" id="IPR013762">
    <property type="entry name" value="Integrase-like_cat_sf"/>
</dbReference>
<keyword evidence="3" id="KW-0233">DNA recombination</keyword>
<dbReference type="PROSITE" id="PS51898">
    <property type="entry name" value="TYR_RECOMBINASE"/>
    <property type="match status" value="1"/>
</dbReference>
<dbReference type="InterPro" id="IPR011010">
    <property type="entry name" value="DNA_brk_join_enz"/>
</dbReference>
<comment type="caution">
    <text evidence="5">The sequence shown here is derived from an EMBL/GenBank/DDBJ whole genome shotgun (WGS) entry which is preliminary data.</text>
</comment>
<keyword evidence="1" id="KW-0159">Chromosome partition</keyword>
<name>A0A370KHV5_9HYPH</name>
<protein>
    <submittedName>
        <fullName evidence="5">Integrase</fullName>
    </submittedName>
</protein>
<dbReference type="EMBL" id="NAAC01000036">
    <property type="protein sequence ID" value="RDJ04755.1"/>
    <property type="molecule type" value="Genomic_DNA"/>
</dbReference>
<evidence type="ECO:0000259" key="4">
    <source>
        <dbReference type="PROSITE" id="PS51898"/>
    </source>
</evidence>
<gene>
    <name evidence="5" type="ORF">B5K06_26620</name>
</gene>
<dbReference type="InterPro" id="IPR002104">
    <property type="entry name" value="Integrase_catalytic"/>
</dbReference>
<evidence type="ECO:0000256" key="3">
    <source>
        <dbReference type="ARBA" id="ARBA00023172"/>
    </source>
</evidence>
<dbReference type="GO" id="GO:0006310">
    <property type="term" value="P:DNA recombination"/>
    <property type="evidence" value="ECO:0007669"/>
    <property type="project" value="UniProtKB-KW"/>
</dbReference>
<proteinExistence type="predicted"/>
<dbReference type="GO" id="GO:0007059">
    <property type="term" value="P:chromosome segregation"/>
    <property type="evidence" value="ECO:0007669"/>
    <property type="project" value="UniProtKB-KW"/>
</dbReference>
<evidence type="ECO:0000313" key="5">
    <source>
        <dbReference type="EMBL" id="RDJ04755.1"/>
    </source>
</evidence>
<dbReference type="GO" id="GO:0003677">
    <property type="term" value="F:DNA binding"/>
    <property type="evidence" value="ECO:0007669"/>
    <property type="project" value="InterPro"/>
</dbReference>
<evidence type="ECO:0000256" key="2">
    <source>
        <dbReference type="ARBA" id="ARBA00022908"/>
    </source>
</evidence>
<evidence type="ECO:0000256" key="1">
    <source>
        <dbReference type="ARBA" id="ARBA00022829"/>
    </source>
</evidence>
<accession>A0A370KHV5</accession>
<organism evidence="5 6">
    <name type="scientific">Rhizobium grahamii</name>
    <dbReference type="NCBI Taxonomy" id="1120045"/>
    <lineage>
        <taxon>Bacteria</taxon>
        <taxon>Pseudomonadati</taxon>
        <taxon>Pseudomonadota</taxon>
        <taxon>Alphaproteobacteria</taxon>
        <taxon>Hyphomicrobiales</taxon>
        <taxon>Rhizobiaceae</taxon>
        <taxon>Rhizobium/Agrobacterium group</taxon>
        <taxon>Rhizobium</taxon>
    </lineage>
</organism>
<dbReference type="Gene3D" id="1.10.443.10">
    <property type="entry name" value="Intergrase catalytic core"/>
    <property type="match status" value="1"/>
</dbReference>
<sequence>MLSSDINRYISLRRTLGYKLVRAERHLLAFARFAAERDESHIRTGTVLAWLPTAAKSPNAMAHRLTALIVFARFMQAEDPRHEIPPADIKRTTNRPVPYIYTADEITRLLDAAGNLRHQRPNPLRRKLYVMLFGLIASTGLRISEALALRLDDILHDGVLHIRETKFRKSRLVPMHATVMEALQRYLEARRQHAGESDWLFPSVEHRQLYPTTVNYTFRCILRRAGIAPERSQQPRIHDLRHTFATRVLEQCGAARGEVARHFVALSTYLGHVSIHNTYWYLQATPEMMTDIAAAAETLVGENAA</sequence>
<dbReference type="PANTHER" id="PTHR30349">
    <property type="entry name" value="PHAGE INTEGRASE-RELATED"/>
    <property type="match status" value="1"/>
</dbReference>
<dbReference type="GO" id="GO:0015074">
    <property type="term" value="P:DNA integration"/>
    <property type="evidence" value="ECO:0007669"/>
    <property type="project" value="UniProtKB-KW"/>
</dbReference>
<dbReference type="InterPro" id="IPR050090">
    <property type="entry name" value="Tyrosine_recombinase_XerCD"/>
</dbReference>
<dbReference type="Pfam" id="PF00589">
    <property type="entry name" value="Phage_integrase"/>
    <property type="match status" value="1"/>
</dbReference>
<reference evidence="5 6" key="1">
    <citation type="submission" date="2017-03" db="EMBL/GenBank/DDBJ databases">
        <title>Genome analysis of Rhizobial strains effectives or ineffectives for nitrogen fixation isolated from bean seeds.</title>
        <authorList>
            <person name="Peralta H."/>
            <person name="Aguilar-Vera A."/>
            <person name="Mora Y."/>
            <person name="Vargas-Lagunas C."/>
            <person name="Girard L."/>
            <person name="Mora J."/>
        </authorList>
    </citation>
    <scope>NUCLEOTIDE SEQUENCE [LARGE SCALE GENOMIC DNA]</scope>
    <source>
        <strain evidence="5 6">CCGM3</strain>
    </source>
</reference>
<dbReference type="OrthoDB" id="5464621at2"/>
<dbReference type="Proteomes" id="UP000254939">
    <property type="component" value="Unassembled WGS sequence"/>
</dbReference>
<dbReference type="SUPFAM" id="SSF56349">
    <property type="entry name" value="DNA breaking-rejoining enzymes"/>
    <property type="match status" value="1"/>
</dbReference>
<keyword evidence="2" id="KW-0229">DNA integration</keyword>
<dbReference type="PANTHER" id="PTHR30349:SF81">
    <property type="entry name" value="TYROSINE RECOMBINASE XERC"/>
    <property type="match status" value="1"/>
</dbReference>
<evidence type="ECO:0000313" key="6">
    <source>
        <dbReference type="Proteomes" id="UP000254939"/>
    </source>
</evidence>
<feature type="domain" description="Tyr recombinase" evidence="4">
    <location>
        <begin position="96"/>
        <end position="294"/>
    </location>
</feature>
<dbReference type="RefSeq" id="WP_114715114.1">
    <property type="nucleotide sequence ID" value="NZ_KZ857266.1"/>
</dbReference>